<feature type="region of interest" description="Disordered" evidence="6">
    <location>
        <begin position="865"/>
        <end position="905"/>
    </location>
</feature>
<dbReference type="Gene3D" id="3.40.50.300">
    <property type="entry name" value="P-loop containing nucleotide triphosphate hydrolases"/>
    <property type="match status" value="2"/>
</dbReference>
<organism evidence="9 10">
    <name type="scientific">Tritonibacter scottomollicae</name>
    <name type="common">Epibacterium scottomollicae</name>
    <dbReference type="NCBI Taxonomy" id="483013"/>
    <lineage>
        <taxon>Bacteria</taxon>
        <taxon>Pseudomonadati</taxon>
        <taxon>Pseudomonadota</taxon>
        <taxon>Alphaproteobacteria</taxon>
        <taxon>Rhodobacterales</taxon>
        <taxon>Paracoccaceae</taxon>
        <taxon>Tritonibacter</taxon>
    </lineage>
</organism>
<protein>
    <submittedName>
        <fullName evidence="9">Type IV conjugative transfer system coupling protein TraD</fullName>
    </submittedName>
</protein>
<keyword evidence="4 7" id="KW-1133">Transmembrane helix</keyword>
<dbReference type="CDD" id="cd01127">
    <property type="entry name" value="TrwB_TraG_TraD_VirD4"/>
    <property type="match status" value="1"/>
</dbReference>
<evidence type="ECO:0000256" key="2">
    <source>
        <dbReference type="ARBA" id="ARBA00022475"/>
    </source>
</evidence>
<dbReference type="GO" id="GO:0005886">
    <property type="term" value="C:plasma membrane"/>
    <property type="evidence" value="ECO:0007669"/>
    <property type="project" value="UniProtKB-SubCell"/>
</dbReference>
<dbReference type="InterPro" id="IPR051539">
    <property type="entry name" value="T4SS-coupling_protein"/>
</dbReference>
<dbReference type="PANTHER" id="PTHR37937:SF1">
    <property type="entry name" value="CONJUGATIVE TRANSFER: DNA TRANSPORT"/>
    <property type="match status" value="1"/>
</dbReference>
<dbReference type="SUPFAM" id="SSF52540">
    <property type="entry name" value="P-loop containing nucleoside triphosphate hydrolases"/>
    <property type="match status" value="1"/>
</dbReference>
<dbReference type="Proteomes" id="UP000237718">
    <property type="component" value="Unassembled WGS sequence"/>
</dbReference>
<evidence type="ECO:0000256" key="1">
    <source>
        <dbReference type="ARBA" id="ARBA00004651"/>
    </source>
</evidence>
<dbReference type="InterPro" id="IPR019476">
    <property type="entry name" value="T4SS_TraD_DNA-bd"/>
</dbReference>
<dbReference type="Pfam" id="PF18143">
    <property type="entry name" value="HAD_SAK_2"/>
    <property type="match status" value="1"/>
</dbReference>
<feature type="region of interest" description="Disordered" evidence="6">
    <location>
        <begin position="690"/>
        <end position="717"/>
    </location>
</feature>
<evidence type="ECO:0000256" key="7">
    <source>
        <dbReference type="SAM" id="Phobius"/>
    </source>
</evidence>
<dbReference type="InterPro" id="IPR027417">
    <property type="entry name" value="P-loop_NTPase"/>
</dbReference>
<evidence type="ECO:0000256" key="4">
    <source>
        <dbReference type="ARBA" id="ARBA00022989"/>
    </source>
</evidence>
<dbReference type="Pfam" id="PF10412">
    <property type="entry name" value="TrwB_AAD_bind"/>
    <property type="match status" value="1"/>
</dbReference>
<feature type="domain" description="Type IV secretion system coupling protein TraD DNA-binding" evidence="8">
    <location>
        <begin position="182"/>
        <end position="565"/>
    </location>
</feature>
<dbReference type="PANTHER" id="PTHR37937">
    <property type="entry name" value="CONJUGATIVE TRANSFER: DNA TRANSPORT"/>
    <property type="match status" value="1"/>
</dbReference>
<comment type="caution">
    <text evidence="9">The sequence shown here is derived from an EMBL/GenBank/DDBJ whole genome shotgun (WGS) entry which is preliminary data.</text>
</comment>
<evidence type="ECO:0000256" key="3">
    <source>
        <dbReference type="ARBA" id="ARBA00022692"/>
    </source>
</evidence>
<evidence type="ECO:0000313" key="9">
    <source>
        <dbReference type="EMBL" id="PRZ45606.1"/>
    </source>
</evidence>
<evidence type="ECO:0000313" key="10">
    <source>
        <dbReference type="Proteomes" id="UP000237718"/>
    </source>
</evidence>
<name>A0A2T1AAI1_TRISK</name>
<feature type="compositionally biased region" description="Low complexity" evidence="6">
    <location>
        <begin position="707"/>
        <end position="717"/>
    </location>
</feature>
<feature type="transmembrane region" description="Helical" evidence="7">
    <location>
        <begin position="29"/>
        <end position="47"/>
    </location>
</feature>
<evidence type="ECO:0000259" key="8">
    <source>
        <dbReference type="Pfam" id="PF10412"/>
    </source>
</evidence>
<keyword evidence="3 7" id="KW-0812">Transmembrane</keyword>
<keyword evidence="5 7" id="KW-0472">Membrane</keyword>
<comment type="subcellular location">
    <subcellularLocation>
        <location evidence="1">Cell membrane</location>
        <topology evidence="1">Multi-pass membrane protein</topology>
    </subcellularLocation>
</comment>
<gene>
    <name evidence="9" type="ORF">CLV89_11457</name>
</gene>
<dbReference type="AlphaFoldDB" id="A0A2T1AAI1"/>
<evidence type="ECO:0000256" key="6">
    <source>
        <dbReference type="SAM" id="MobiDB-lite"/>
    </source>
</evidence>
<keyword evidence="2" id="KW-1003">Cell membrane</keyword>
<sequence>MRNRGHTQLVRGGQTTQHWTRMATQVLKYSISMAAAAFSLCYIILVANNYEMDKARLTGTYWIAEFNVEQRGTEDRKLDYVDLSGKRVERTAGQIYADRELREIYNRYSANAWRFMYISLIPAALAFVVVFAIFGMVGNSLKEEEYIRGARLVTANELKAWSKRKWREYEKRFGKNSKKGPRYTLAGIEFPPNSVEAQIGITGTVGVGKTNAMHELLNTIREAGGRAIIYDRMGGLLRDHYDPEKDIILNPFDERSVGWSPFNEVISAEGFAQIAEVMIPDHPGSLDSFWTQAARLVFQYTARELAKSGKTTNDELRKAIMNIPSEELAEIVAPTPGAHFFGEHVAKTSGSIRANMITELRFLEYLRDDADPFSIRDWVVNDRPGFVFLTGNAEQSAAVRNIVSTVFEVAANALMTTEESRDPKIWFFLDEVPTLNKLPFLPKSLAEIRQFGGAFVVGYQVFSQLEDIYGDKAAETISGVLNNRVVFNTPDYNTAQRSSRSLGEEDVIEQQENITLGANDTRDGVGIVGRRTQRAIVTPAEIQSLPQFVAYFRPAYDAPTAKVRFEPVPTKATAEKFIAYKGNGFDQGGMQVSAVNVEIKEGAKVVAGFASDKPQDQKAEFFRWLDRVRPEGSAQIEDPANTSERDWYWQHFATARVRGLDVKEIAHPDPYAGFAGNGIGQARETVYVPYPGAAPGPQTSPPKEKAPAAAEEPVPSSVNNQPIWRQVRNKAIFLDFDGVLHKGTSGTFNKLPLLEQFLRQNDDVDVVISSSWRTADQDYLERLFSSDLRHRLIGTTIPENTVPTRNMEIDLWAGTYGVKSYVALDDDATLFDSAWPHLLQTDGSKGLQPDDIHRLEEWIGAGISTPDQRPLPLSLRAHPAFGQTQPDRKTPQRPASATKFRLSEADPLDDAARKFLSLETAFEEDH</sequence>
<accession>A0A2T1AAI1</accession>
<proteinExistence type="predicted"/>
<reference evidence="9 10" key="1">
    <citation type="submission" date="2018-03" db="EMBL/GenBank/DDBJ databases">
        <title>Genomic Encyclopedia of Archaeal and Bacterial Type Strains, Phase II (KMG-II): from individual species to whole genera.</title>
        <authorList>
            <person name="Goeker M."/>
        </authorList>
    </citation>
    <scope>NUCLEOTIDE SEQUENCE [LARGE SCALE GENOMIC DNA]</scope>
    <source>
        <strain evidence="9 10">DSM 25328</strain>
    </source>
</reference>
<evidence type="ECO:0000256" key="5">
    <source>
        <dbReference type="ARBA" id="ARBA00023136"/>
    </source>
</evidence>
<feature type="transmembrane region" description="Helical" evidence="7">
    <location>
        <begin position="115"/>
        <end position="137"/>
    </location>
</feature>
<dbReference type="EMBL" id="PVUF01000014">
    <property type="protein sequence ID" value="PRZ45606.1"/>
    <property type="molecule type" value="Genomic_DNA"/>
</dbReference>